<dbReference type="Gene3D" id="1.10.287.110">
    <property type="entry name" value="DnaJ domain"/>
    <property type="match status" value="1"/>
</dbReference>
<organism evidence="3 4">
    <name type="scientific">Micromonospora echinofusca</name>
    <dbReference type="NCBI Taxonomy" id="47858"/>
    <lineage>
        <taxon>Bacteria</taxon>
        <taxon>Bacillati</taxon>
        <taxon>Actinomycetota</taxon>
        <taxon>Actinomycetes</taxon>
        <taxon>Micromonosporales</taxon>
        <taxon>Micromonosporaceae</taxon>
        <taxon>Micromonospora</taxon>
    </lineage>
</organism>
<evidence type="ECO:0000313" key="4">
    <source>
        <dbReference type="Proteomes" id="UP000823521"/>
    </source>
</evidence>
<evidence type="ECO:0000259" key="2">
    <source>
        <dbReference type="PROSITE" id="PS50076"/>
    </source>
</evidence>
<feature type="non-terminal residue" evidence="3">
    <location>
        <position position="128"/>
    </location>
</feature>
<dbReference type="InterPro" id="IPR001623">
    <property type="entry name" value="DnaJ_domain"/>
</dbReference>
<dbReference type="PANTHER" id="PTHR24074">
    <property type="entry name" value="CO-CHAPERONE PROTEIN DJLA"/>
    <property type="match status" value="1"/>
</dbReference>
<reference evidence="3 4" key="1">
    <citation type="submission" date="2019-12" db="EMBL/GenBank/DDBJ databases">
        <title>Whole genome sequencing of endophytic Actinobacterium Micromonospora sp. MPMI6T.</title>
        <authorList>
            <person name="Evv R."/>
            <person name="Podile A.R."/>
        </authorList>
    </citation>
    <scope>NUCLEOTIDE SEQUENCE [LARGE SCALE GENOMIC DNA]</scope>
    <source>
        <strain evidence="3 4">MPMI6</strain>
    </source>
</reference>
<dbReference type="CDD" id="cd06257">
    <property type="entry name" value="DnaJ"/>
    <property type="match status" value="1"/>
</dbReference>
<dbReference type="Pfam" id="PF00226">
    <property type="entry name" value="DnaJ"/>
    <property type="match status" value="1"/>
</dbReference>
<protein>
    <submittedName>
        <fullName evidence="3">DnaJ domain-containing protein</fullName>
    </submittedName>
</protein>
<dbReference type="InterPro" id="IPR036869">
    <property type="entry name" value="J_dom_sf"/>
</dbReference>
<sequence>MSASLRDLGGRDPYEILGVDRDATTAEIVAAHRRRVRLLHPDTATGDADAATLLNLARDVLCDPETRRAYDRQVADGVDPVDVAPPTTSLWDDDGVIPGAVDSPHTGWYRDQPDPVTTEVHPDDPPPY</sequence>
<accession>A0ABS3W2R7</accession>
<feature type="region of interest" description="Disordered" evidence="1">
    <location>
        <begin position="78"/>
        <end position="128"/>
    </location>
</feature>
<feature type="domain" description="J" evidence="2">
    <location>
        <begin position="12"/>
        <end position="74"/>
    </location>
</feature>
<dbReference type="Proteomes" id="UP000823521">
    <property type="component" value="Unassembled WGS sequence"/>
</dbReference>
<name>A0ABS3W2R7_MICEH</name>
<dbReference type="InterPro" id="IPR050817">
    <property type="entry name" value="DjlA_DnaK_co-chaperone"/>
</dbReference>
<comment type="caution">
    <text evidence="3">The sequence shown here is derived from an EMBL/GenBank/DDBJ whole genome shotgun (WGS) entry which is preliminary data.</text>
</comment>
<dbReference type="RefSeq" id="WP_208817950.1">
    <property type="nucleotide sequence ID" value="NZ_WVUH01000679.1"/>
</dbReference>
<dbReference type="SMART" id="SM00271">
    <property type="entry name" value="DnaJ"/>
    <property type="match status" value="1"/>
</dbReference>
<dbReference type="SUPFAM" id="SSF46565">
    <property type="entry name" value="Chaperone J-domain"/>
    <property type="match status" value="1"/>
</dbReference>
<evidence type="ECO:0000313" key="3">
    <source>
        <dbReference type="EMBL" id="MBO4210918.1"/>
    </source>
</evidence>
<proteinExistence type="predicted"/>
<evidence type="ECO:0000256" key="1">
    <source>
        <dbReference type="SAM" id="MobiDB-lite"/>
    </source>
</evidence>
<keyword evidence="4" id="KW-1185">Reference proteome</keyword>
<dbReference type="PROSITE" id="PS50076">
    <property type="entry name" value="DNAJ_2"/>
    <property type="match status" value="1"/>
</dbReference>
<dbReference type="EMBL" id="WVUH01000679">
    <property type="protein sequence ID" value="MBO4210918.1"/>
    <property type="molecule type" value="Genomic_DNA"/>
</dbReference>
<gene>
    <name evidence="3" type="ORF">GSF22_33750</name>
</gene>